<dbReference type="OrthoDB" id="2184032at2759"/>
<gene>
    <name evidence="1" type="ORF">BDK51DRAFT_52375</name>
</gene>
<accession>A0A4P9WKN2</accession>
<keyword evidence="2" id="KW-1185">Reference proteome</keyword>
<reference evidence="2" key="1">
    <citation type="journal article" date="2018" name="Nat. Microbiol.">
        <title>Leveraging single-cell genomics to expand the fungal tree of life.</title>
        <authorList>
            <person name="Ahrendt S.R."/>
            <person name="Quandt C.A."/>
            <person name="Ciobanu D."/>
            <person name="Clum A."/>
            <person name="Salamov A."/>
            <person name="Andreopoulos B."/>
            <person name="Cheng J.F."/>
            <person name="Woyke T."/>
            <person name="Pelin A."/>
            <person name="Henrissat B."/>
            <person name="Reynolds N.K."/>
            <person name="Benny G.L."/>
            <person name="Smith M.E."/>
            <person name="James T.Y."/>
            <person name="Grigoriev I.V."/>
        </authorList>
    </citation>
    <scope>NUCLEOTIDE SEQUENCE [LARGE SCALE GENOMIC DNA]</scope>
</reference>
<name>A0A4P9WKN2_9FUNG</name>
<evidence type="ECO:0000313" key="1">
    <source>
        <dbReference type="EMBL" id="RKO92962.1"/>
    </source>
</evidence>
<evidence type="ECO:0000313" key="2">
    <source>
        <dbReference type="Proteomes" id="UP000269721"/>
    </source>
</evidence>
<organism evidence="1 2">
    <name type="scientific">Blyttiomyces helicus</name>
    <dbReference type="NCBI Taxonomy" id="388810"/>
    <lineage>
        <taxon>Eukaryota</taxon>
        <taxon>Fungi</taxon>
        <taxon>Fungi incertae sedis</taxon>
        <taxon>Chytridiomycota</taxon>
        <taxon>Chytridiomycota incertae sedis</taxon>
        <taxon>Chytridiomycetes</taxon>
        <taxon>Chytridiomycetes incertae sedis</taxon>
        <taxon>Blyttiomyces</taxon>
    </lineage>
</organism>
<protein>
    <submittedName>
        <fullName evidence="1">Uncharacterized protein</fullName>
    </submittedName>
</protein>
<proteinExistence type="predicted"/>
<dbReference type="Proteomes" id="UP000269721">
    <property type="component" value="Unassembled WGS sequence"/>
</dbReference>
<sequence length="1350" mass="138930">MSITSAGSLTLDSTLNFSINSAENITIQSASMLDFSSTLSTMTLSSQQLLTLDGSNGVIIELGSFLNLTGIDNVGLTSSSGSLTLSSSNTTTINSNGLFTITALNGFNITTHQFPITVVCGSFSLTSASTLMISSQTSLSLESVDNMTIASNAGLTVSSSTASITSSGNFSIVGQSTGSISTMSDFSLTSAETIMFVSTGNTSLQSNTTMTLSAQTSLDMTGSDITVNGTDSLSMQTAGSFQQAAGTSMSLTSSGTLTLESIGTLNVTSSQSVLVSAASNLSLESSGNFTVTSSGESNISSQSSLSLSAISNMTLSSQGLIGLKANQGFELQSSSFVFSDTGTMNLSIEGTTSITSVGLLSITGQSGIEVVGSSLSISTNAGPISLTSSTTVTMLSAQNMSLTGASVSIQSSASVAITAQTSISLASTGNMSVISNGDATLSCSGSMSISSTNLLTVNSNCGVSITSQESLSLTSIGNLVLTSAGVITLATTTMCDSSVSFLETSSVIQGFQGGFLQISSSEQITLTSPHVLIPNRLCLHHDSVTNECQIYLTSDVNGNLNLIDEIGNINLSPLNSVNIGDTILLNFGTAGSVSSKGGNVLIPFSSVLNFGNGTTTISQSMTNFSIESSTPIQLANFDSGIITLGGGTILTISDMSEADENDTLITVTTVHNLIVGDSVTILDSVPDIDGDYLVEAVPSAQTFIIVVPCPEIPADAIVQRTVNWDTGLTSTTSSSRMAFFGFDRSIEKWTFIPNASRVNNVYSGQVGDISVGNVYSTGIYAPQLLGSLNAAAYLISGSNFKITGGYVDGTSIGSVLPSTGTFTYLSVLDQFTTDIVFADVDGKLITNDNFSFANNTLSVPMISGFILVGNVNLNGQTLTGGYINNTNVNNSPIGNSTVIGASIPSTGAFTNLTVQGQLEVASTNLVTNLNADFLDGYNASDFVMTDLSRTYTVFPNISGFMLTGNVNLNGNSLLAGTFVNGILQNSQATNLSITTSTFDSGSISQSSFNNGSIATSEFFSGTISSTSIMSSSFSGGTLSNSNFSSGEISSSSINLSSGNILNVSSGTVIFASGQISGNSVAGGTVDSDITGNSGTVTNGLYTTDFTADETILTANTAGQPMALIVPDDTLIGRFGGDIEALNLSQLSQMLDIVPNNLYIDNSILKADVAQTPEPLTVPEGTIVGRQTGGLIDALTPDQVRTILDVQTITTQLLYSYGVLLRDGGNEIPGGGTMTGNLYTSSERFSLTTGQTQSLSVEVETSYISVNYSHAGGASAVCTLPNGLADGHRKLVIISSMAEFAKMKLICTSTIPEEPGAIFIFNFTGQSAFLQWDNVLSSWLIVGSGAETLSL</sequence>
<dbReference type="EMBL" id="KZ994425">
    <property type="protein sequence ID" value="RKO92962.1"/>
    <property type="molecule type" value="Genomic_DNA"/>
</dbReference>